<dbReference type="KEGG" id="ehx:EMIHUDRAFT_239411"/>
<dbReference type="GeneID" id="17269140"/>
<dbReference type="AlphaFoldDB" id="A0A0D3JJB0"/>
<accession>A0A0D3JJB0</accession>
<dbReference type="EnsemblProtists" id="EOD23595">
    <property type="protein sequence ID" value="EOD23595"/>
    <property type="gene ID" value="EMIHUDRAFT_239411"/>
</dbReference>
<dbReference type="PaxDb" id="2903-EOD23595"/>
<evidence type="ECO:0000313" key="2">
    <source>
        <dbReference type="Proteomes" id="UP000013827"/>
    </source>
</evidence>
<name>A0A0D3JJB0_EMIH1</name>
<dbReference type="HOGENOM" id="CLU_1061209_0_0_1"/>
<dbReference type="InterPro" id="IPR036514">
    <property type="entry name" value="SGNH_hydro_sf"/>
</dbReference>
<reference evidence="1" key="2">
    <citation type="submission" date="2024-10" db="UniProtKB">
        <authorList>
            <consortium name="EnsemblProtists"/>
        </authorList>
    </citation>
    <scope>IDENTIFICATION</scope>
</reference>
<sequence>MHIAWIGNSYVYYHDLPLMLAGLLAAGGVSSSSGQVTPGGQRLAQHAADLSVAALLEQPWDVAVLQDNSAVPGGADSGDRAASESALRDFFAPRLAGRRVLLYGTWGHAAGCAYARLRARYPDYATMQRLTTAGCEGYTQLLRAAGAEAELAPVGDAFELVHREEVEAGRDPLSPASLFRRLYAPDDLHPSRLGSYLAACVFFAALTGAHVEDSAAASRFRPSEAQAEHDRKMREKHGTLEITTRFWQK</sequence>
<evidence type="ECO:0000313" key="1">
    <source>
        <dbReference type="EnsemblProtists" id="EOD23595"/>
    </source>
</evidence>
<organism evidence="1 2">
    <name type="scientific">Emiliania huxleyi (strain CCMP1516)</name>
    <dbReference type="NCBI Taxonomy" id="280463"/>
    <lineage>
        <taxon>Eukaryota</taxon>
        <taxon>Haptista</taxon>
        <taxon>Haptophyta</taxon>
        <taxon>Prymnesiophyceae</taxon>
        <taxon>Isochrysidales</taxon>
        <taxon>Noelaerhabdaceae</taxon>
        <taxon>Emiliania</taxon>
    </lineage>
</organism>
<dbReference type="Gene3D" id="3.40.50.1110">
    <property type="entry name" value="SGNH hydrolase"/>
    <property type="match status" value="1"/>
</dbReference>
<reference evidence="2" key="1">
    <citation type="journal article" date="2013" name="Nature">
        <title>Pan genome of the phytoplankton Emiliania underpins its global distribution.</title>
        <authorList>
            <person name="Read B.A."/>
            <person name="Kegel J."/>
            <person name="Klute M.J."/>
            <person name="Kuo A."/>
            <person name="Lefebvre S.C."/>
            <person name="Maumus F."/>
            <person name="Mayer C."/>
            <person name="Miller J."/>
            <person name="Monier A."/>
            <person name="Salamov A."/>
            <person name="Young J."/>
            <person name="Aguilar M."/>
            <person name="Claverie J.M."/>
            <person name="Frickenhaus S."/>
            <person name="Gonzalez K."/>
            <person name="Herman E.K."/>
            <person name="Lin Y.C."/>
            <person name="Napier J."/>
            <person name="Ogata H."/>
            <person name="Sarno A.F."/>
            <person name="Shmutz J."/>
            <person name="Schroeder D."/>
            <person name="de Vargas C."/>
            <person name="Verret F."/>
            <person name="von Dassow P."/>
            <person name="Valentin K."/>
            <person name="Van de Peer Y."/>
            <person name="Wheeler G."/>
            <person name="Dacks J.B."/>
            <person name="Delwiche C.F."/>
            <person name="Dyhrman S.T."/>
            <person name="Glockner G."/>
            <person name="John U."/>
            <person name="Richards T."/>
            <person name="Worden A.Z."/>
            <person name="Zhang X."/>
            <person name="Grigoriev I.V."/>
            <person name="Allen A.E."/>
            <person name="Bidle K."/>
            <person name="Borodovsky M."/>
            <person name="Bowler C."/>
            <person name="Brownlee C."/>
            <person name="Cock J.M."/>
            <person name="Elias M."/>
            <person name="Gladyshev V.N."/>
            <person name="Groth M."/>
            <person name="Guda C."/>
            <person name="Hadaegh A."/>
            <person name="Iglesias-Rodriguez M.D."/>
            <person name="Jenkins J."/>
            <person name="Jones B.M."/>
            <person name="Lawson T."/>
            <person name="Leese F."/>
            <person name="Lindquist E."/>
            <person name="Lobanov A."/>
            <person name="Lomsadze A."/>
            <person name="Malik S.B."/>
            <person name="Marsh M.E."/>
            <person name="Mackinder L."/>
            <person name="Mock T."/>
            <person name="Mueller-Roeber B."/>
            <person name="Pagarete A."/>
            <person name="Parker M."/>
            <person name="Probert I."/>
            <person name="Quesneville H."/>
            <person name="Raines C."/>
            <person name="Rensing S.A."/>
            <person name="Riano-Pachon D.M."/>
            <person name="Richier S."/>
            <person name="Rokitta S."/>
            <person name="Shiraiwa Y."/>
            <person name="Soanes D.M."/>
            <person name="van der Giezen M."/>
            <person name="Wahlund T.M."/>
            <person name="Williams B."/>
            <person name="Wilson W."/>
            <person name="Wolfe G."/>
            <person name="Wurch L.L."/>
        </authorList>
    </citation>
    <scope>NUCLEOTIDE SEQUENCE</scope>
</reference>
<proteinExistence type="predicted"/>
<protein>
    <recommendedName>
        <fullName evidence="3">SGNH/GDSL hydrolase family protein</fullName>
    </recommendedName>
</protein>
<evidence type="ECO:0008006" key="3">
    <source>
        <dbReference type="Google" id="ProtNLM"/>
    </source>
</evidence>
<keyword evidence="2" id="KW-1185">Reference proteome</keyword>
<dbReference type="RefSeq" id="XP_005776024.1">
    <property type="nucleotide sequence ID" value="XM_005775967.1"/>
</dbReference>
<dbReference type="eggNOG" id="ENOG502SARX">
    <property type="taxonomic scope" value="Eukaryota"/>
</dbReference>
<dbReference type="Proteomes" id="UP000013827">
    <property type="component" value="Unassembled WGS sequence"/>
</dbReference>